<dbReference type="EMBL" id="JBJKTR010000019">
    <property type="protein sequence ID" value="KAL3332812.1"/>
    <property type="molecule type" value="Genomic_DNA"/>
</dbReference>
<feature type="compositionally biased region" description="Polar residues" evidence="1">
    <location>
        <begin position="104"/>
        <end position="123"/>
    </location>
</feature>
<evidence type="ECO:0000313" key="3">
    <source>
        <dbReference type="Proteomes" id="UP001627284"/>
    </source>
</evidence>
<keyword evidence="3" id="KW-1185">Reference proteome</keyword>
<dbReference type="AlphaFoldDB" id="A0ABD2RN44"/>
<feature type="region of interest" description="Disordered" evidence="1">
    <location>
        <begin position="47"/>
        <end position="78"/>
    </location>
</feature>
<gene>
    <name evidence="2" type="ORF">AABB24_033066</name>
</gene>
<dbReference type="Proteomes" id="UP001627284">
    <property type="component" value="Unassembled WGS sequence"/>
</dbReference>
<organism evidence="2 3">
    <name type="scientific">Solanum stoloniferum</name>
    <dbReference type="NCBI Taxonomy" id="62892"/>
    <lineage>
        <taxon>Eukaryota</taxon>
        <taxon>Viridiplantae</taxon>
        <taxon>Streptophyta</taxon>
        <taxon>Embryophyta</taxon>
        <taxon>Tracheophyta</taxon>
        <taxon>Spermatophyta</taxon>
        <taxon>Magnoliopsida</taxon>
        <taxon>eudicotyledons</taxon>
        <taxon>Gunneridae</taxon>
        <taxon>Pentapetalae</taxon>
        <taxon>asterids</taxon>
        <taxon>lamiids</taxon>
        <taxon>Solanales</taxon>
        <taxon>Solanaceae</taxon>
        <taxon>Solanoideae</taxon>
        <taxon>Solaneae</taxon>
        <taxon>Solanum</taxon>
    </lineage>
</organism>
<accession>A0ABD2RN44</accession>
<sequence length="182" mass="19855">PNPKHFHSPPPLSRPTPLSLSATPLHFFRQSPTPLSSSLPILPLSSLRQSAETRSDNSRQNQQLQPATTAVASPARSARRHRRLLSLSPFLSLLLLFYRTNSNNSRSGQQGRTATTSASSSIHWQPPADHHGAGGFLVFSHLFPLSRLPSALSLPSLFFFFRRGADAAPQATARTASQENSD</sequence>
<proteinExistence type="predicted"/>
<feature type="compositionally biased region" description="Polar residues" evidence="1">
    <location>
        <begin position="58"/>
        <end position="71"/>
    </location>
</feature>
<feature type="region of interest" description="Disordered" evidence="1">
    <location>
        <begin position="1"/>
        <end position="20"/>
    </location>
</feature>
<feature type="region of interest" description="Disordered" evidence="1">
    <location>
        <begin position="104"/>
        <end position="125"/>
    </location>
</feature>
<evidence type="ECO:0000256" key="1">
    <source>
        <dbReference type="SAM" id="MobiDB-lite"/>
    </source>
</evidence>
<comment type="caution">
    <text evidence="2">The sequence shown here is derived from an EMBL/GenBank/DDBJ whole genome shotgun (WGS) entry which is preliminary data.</text>
</comment>
<protein>
    <submittedName>
        <fullName evidence="2">Uncharacterized protein</fullName>
    </submittedName>
</protein>
<name>A0ABD2RN44_9SOLN</name>
<reference evidence="2 3" key="1">
    <citation type="submission" date="2024-05" db="EMBL/GenBank/DDBJ databases">
        <title>De novo assembly of an allotetraploid wild potato.</title>
        <authorList>
            <person name="Hosaka A.J."/>
        </authorList>
    </citation>
    <scope>NUCLEOTIDE SEQUENCE [LARGE SCALE GENOMIC DNA]</scope>
    <source>
        <tissue evidence="2">Young leaves</tissue>
    </source>
</reference>
<feature type="non-terminal residue" evidence="2">
    <location>
        <position position="1"/>
    </location>
</feature>
<evidence type="ECO:0000313" key="2">
    <source>
        <dbReference type="EMBL" id="KAL3332812.1"/>
    </source>
</evidence>